<dbReference type="InterPro" id="IPR025380">
    <property type="entry name" value="DUF4369"/>
</dbReference>
<sequence length="379" mass="43253">MLSTIVKRVKNDWALAFQLAALLCISYSLAGAQVKPKESYTLNGQWDEPQRRKVHLLNLNNEVVDSAQVVGTQFVFKGKLAEPNLYFIRVDAAARRYPVFLEHSAMRVRFSKDGTYQLTGSKLHQQWQAYNSMFVDPIREQLIRLYTQRSDALKQGDSLRFNQLMKQNDSLSIYFGTHQKDYIAQKPYTLFNLFLLTESGMSDDYIANMLTEFKSELGNTPTFKRLEEALQKKTQQRAKIVTGTQAYAFSLPDSTGKLHRLATVGKKVTLLNFWASWCGPCIAQFPVLKELEAKYSRQRLAVIGISIDDDRQRWLQALRKLNPPGLQLSARKDQVLKDNYAIYSIPQVYLLDEAGKIIGINLEADALNKKLAELLSTKP</sequence>
<dbReference type="Pfam" id="PF14289">
    <property type="entry name" value="DUF4369"/>
    <property type="match status" value="1"/>
</dbReference>
<dbReference type="InterPro" id="IPR036249">
    <property type="entry name" value="Thioredoxin-like_sf"/>
</dbReference>
<dbReference type="InterPro" id="IPR013766">
    <property type="entry name" value="Thioredoxin_domain"/>
</dbReference>
<evidence type="ECO:0000256" key="3">
    <source>
        <dbReference type="ARBA" id="ARBA00023157"/>
    </source>
</evidence>
<dbReference type="Gene3D" id="3.40.30.10">
    <property type="entry name" value="Glutaredoxin"/>
    <property type="match status" value="1"/>
</dbReference>
<dbReference type="Pfam" id="PF13905">
    <property type="entry name" value="Thioredoxin_8"/>
    <property type="match status" value="1"/>
</dbReference>
<dbReference type="PANTHER" id="PTHR42852:SF6">
    <property type="entry name" value="THIOL:DISULFIDE INTERCHANGE PROTEIN DSBE"/>
    <property type="match status" value="1"/>
</dbReference>
<gene>
    <name evidence="7" type="ORF">IC229_14575</name>
</gene>
<keyword evidence="4" id="KW-0676">Redox-active center</keyword>
<evidence type="ECO:0000256" key="2">
    <source>
        <dbReference type="ARBA" id="ARBA00022748"/>
    </source>
</evidence>
<accession>A0A926XWF3</accession>
<reference evidence="7" key="1">
    <citation type="submission" date="2020-09" db="EMBL/GenBank/DDBJ databases">
        <authorList>
            <person name="Kim M.K."/>
        </authorList>
    </citation>
    <scope>NUCLEOTIDE SEQUENCE</scope>
    <source>
        <strain evidence="7">BT702</strain>
    </source>
</reference>
<dbReference type="InterPro" id="IPR050553">
    <property type="entry name" value="Thioredoxin_ResA/DsbE_sf"/>
</dbReference>
<keyword evidence="3" id="KW-1015">Disulfide bond</keyword>
<feature type="signal peptide" evidence="5">
    <location>
        <begin position="1"/>
        <end position="30"/>
    </location>
</feature>
<feature type="domain" description="Thioredoxin" evidence="6">
    <location>
        <begin position="240"/>
        <end position="379"/>
    </location>
</feature>
<feature type="chain" id="PRO_5037886657" evidence="5">
    <location>
        <begin position="31"/>
        <end position="379"/>
    </location>
</feature>
<dbReference type="SUPFAM" id="SSF52833">
    <property type="entry name" value="Thioredoxin-like"/>
    <property type="match status" value="1"/>
</dbReference>
<evidence type="ECO:0000313" key="8">
    <source>
        <dbReference type="Proteomes" id="UP000598820"/>
    </source>
</evidence>
<name>A0A926XWF3_9BACT</name>
<dbReference type="GO" id="GO:0017004">
    <property type="term" value="P:cytochrome complex assembly"/>
    <property type="evidence" value="ECO:0007669"/>
    <property type="project" value="UniProtKB-KW"/>
</dbReference>
<evidence type="ECO:0000256" key="4">
    <source>
        <dbReference type="ARBA" id="ARBA00023284"/>
    </source>
</evidence>
<dbReference type="CDD" id="cd02966">
    <property type="entry name" value="TlpA_like_family"/>
    <property type="match status" value="1"/>
</dbReference>
<dbReference type="PANTHER" id="PTHR42852">
    <property type="entry name" value="THIOL:DISULFIDE INTERCHANGE PROTEIN DSBE"/>
    <property type="match status" value="1"/>
</dbReference>
<protein>
    <submittedName>
        <fullName evidence="7">AhpC/TSA family protein</fullName>
    </submittedName>
</protein>
<evidence type="ECO:0000259" key="6">
    <source>
        <dbReference type="PROSITE" id="PS51352"/>
    </source>
</evidence>
<evidence type="ECO:0000256" key="5">
    <source>
        <dbReference type="SAM" id="SignalP"/>
    </source>
</evidence>
<keyword evidence="8" id="KW-1185">Reference proteome</keyword>
<dbReference type="EMBL" id="JACWZY010000011">
    <property type="protein sequence ID" value="MBD2701872.1"/>
    <property type="molecule type" value="Genomic_DNA"/>
</dbReference>
<dbReference type="GO" id="GO:0030313">
    <property type="term" value="C:cell envelope"/>
    <property type="evidence" value="ECO:0007669"/>
    <property type="project" value="UniProtKB-SubCell"/>
</dbReference>
<keyword evidence="2" id="KW-0201">Cytochrome c-type biogenesis</keyword>
<dbReference type="AlphaFoldDB" id="A0A926XWF3"/>
<comment type="subcellular location">
    <subcellularLocation>
        <location evidence="1">Cell envelope</location>
    </subcellularLocation>
</comment>
<organism evidence="7 8">
    <name type="scientific">Spirosoma profusum</name>
    <dbReference type="NCBI Taxonomy" id="2771354"/>
    <lineage>
        <taxon>Bacteria</taxon>
        <taxon>Pseudomonadati</taxon>
        <taxon>Bacteroidota</taxon>
        <taxon>Cytophagia</taxon>
        <taxon>Cytophagales</taxon>
        <taxon>Cytophagaceae</taxon>
        <taxon>Spirosoma</taxon>
    </lineage>
</organism>
<keyword evidence="5" id="KW-0732">Signal</keyword>
<proteinExistence type="predicted"/>
<dbReference type="PROSITE" id="PS51352">
    <property type="entry name" value="THIOREDOXIN_2"/>
    <property type="match status" value="1"/>
</dbReference>
<dbReference type="Proteomes" id="UP000598820">
    <property type="component" value="Unassembled WGS sequence"/>
</dbReference>
<evidence type="ECO:0000313" key="7">
    <source>
        <dbReference type="EMBL" id="MBD2701872.1"/>
    </source>
</evidence>
<evidence type="ECO:0000256" key="1">
    <source>
        <dbReference type="ARBA" id="ARBA00004196"/>
    </source>
</evidence>
<dbReference type="InterPro" id="IPR012336">
    <property type="entry name" value="Thioredoxin-like_fold"/>
</dbReference>
<comment type="caution">
    <text evidence="7">The sequence shown here is derived from an EMBL/GenBank/DDBJ whole genome shotgun (WGS) entry which is preliminary data.</text>
</comment>